<sequence>MKTIDKRTATRETLRFDARRRWLWAGLLLVGAPAFSSGNPGKGAPRIEVWKSPTCGCCRDWIEHVRANGFEVAVNETGNAAVRARLGIPQALGSCHTAVVDGYALEGHVPASDIRRLLQERPKAVGLAVPGMPIGSPGMDGSAYGGRRDPFDVLLVHEGGKASTFRRVE</sequence>
<dbReference type="Pfam" id="PF04214">
    <property type="entry name" value="DUF411"/>
    <property type="match status" value="1"/>
</dbReference>
<dbReference type="AlphaFoldDB" id="A0A5C8NRD4"/>
<organism evidence="1 2">
    <name type="scientific">Zeimonas arvi</name>
    <dbReference type="NCBI Taxonomy" id="2498847"/>
    <lineage>
        <taxon>Bacteria</taxon>
        <taxon>Pseudomonadati</taxon>
        <taxon>Pseudomonadota</taxon>
        <taxon>Betaproteobacteria</taxon>
        <taxon>Burkholderiales</taxon>
        <taxon>Burkholderiaceae</taxon>
        <taxon>Zeimonas</taxon>
    </lineage>
</organism>
<dbReference type="Proteomes" id="UP000321548">
    <property type="component" value="Unassembled WGS sequence"/>
</dbReference>
<dbReference type="RefSeq" id="WP_147705596.1">
    <property type="nucleotide sequence ID" value="NZ_VDUY01000007.1"/>
</dbReference>
<dbReference type="InterPro" id="IPR007332">
    <property type="entry name" value="DUF411"/>
</dbReference>
<reference evidence="1 2" key="1">
    <citation type="submission" date="2019-06" db="EMBL/GenBank/DDBJ databases">
        <title>Quisquiliibacterium sp. nov., isolated from a maize field.</title>
        <authorList>
            <person name="Lin S.-Y."/>
            <person name="Tsai C.-F."/>
            <person name="Young C.-C."/>
        </authorList>
    </citation>
    <scope>NUCLEOTIDE SEQUENCE [LARGE SCALE GENOMIC DNA]</scope>
    <source>
        <strain evidence="1 2">CC-CFT501</strain>
    </source>
</reference>
<accession>A0A5C8NRD4</accession>
<proteinExistence type="predicted"/>
<dbReference type="OrthoDB" id="14727at2"/>
<dbReference type="EMBL" id="VDUY01000007">
    <property type="protein sequence ID" value="TXL63902.1"/>
    <property type="molecule type" value="Genomic_DNA"/>
</dbReference>
<evidence type="ECO:0000313" key="1">
    <source>
        <dbReference type="EMBL" id="TXL63902.1"/>
    </source>
</evidence>
<keyword evidence="2" id="KW-1185">Reference proteome</keyword>
<evidence type="ECO:0000313" key="2">
    <source>
        <dbReference type="Proteomes" id="UP000321548"/>
    </source>
</evidence>
<gene>
    <name evidence="1" type="ORF">FHP08_16555</name>
</gene>
<name>A0A5C8NRD4_9BURK</name>
<comment type="caution">
    <text evidence="1">The sequence shown here is derived from an EMBL/GenBank/DDBJ whole genome shotgun (WGS) entry which is preliminary data.</text>
</comment>
<protein>
    <submittedName>
        <fullName evidence="1">DUF411 domain-containing protein</fullName>
    </submittedName>
</protein>